<feature type="compositionally biased region" description="Basic and acidic residues" evidence="3">
    <location>
        <begin position="145"/>
        <end position="154"/>
    </location>
</feature>
<dbReference type="Pfam" id="PF00072">
    <property type="entry name" value="Response_reg"/>
    <property type="match status" value="1"/>
</dbReference>
<dbReference type="Gene3D" id="3.40.50.2300">
    <property type="match status" value="1"/>
</dbReference>
<dbReference type="RefSeq" id="WP_025386422.1">
    <property type="nucleotide sequence ID" value="NZ_LCUA01000010.1"/>
</dbReference>
<keyword evidence="1 2" id="KW-0597">Phosphoprotein</keyword>
<dbReference type="EC" id="2.7.13.3" evidence="5"/>
<organism evidence="5 6">
    <name type="scientific">Legionella oakridgensis</name>
    <dbReference type="NCBI Taxonomy" id="29423"/>
    <lineage>
        <taxon>Bacteria</taxon>
        <taxon>Pseudomonadati</taxon>
        <taxon>Pseudomonadota</taxon>
        <taxon>Gammaproteobacteria</taxon>
        <taxon>Legionellales</taxon>
        <taxon>Legionellaceae</taxon>
        <taxon>Legionella</taxon>
    </lineage>
</organism>
<evidence type="ECO:0000313" key="5">
    <source>
        <dbReference type="EMBL" id="KTD44552.1"/>
    </source>
</evidence>
<dbReference type="InterPro" id="IPR050956">
    <property type="entry name" value="2C_system_His_kinase"/>
</dbReference>
<keyword evidence="5" id="KW-0808">Transferase</keyword>
<dbReference type="Proteomes" id="UP000054858">
    <property type="component" value="Unassembled WGS sequence"/>
</dbReference>
<name>A0A0W0XJ51_9GAMM</name>
<dbReference type="CDD" id="cd17546">
    <property type="entry name" value="REC_hyHK_CKI1_RcsC-like"/>
    <property type="match status" value="1"/>
</dbReference>
<dbReference type="AlphaFoldDB" id="A0A0W0XJ51"/>
<sequence>MRVLIVEDDPTNQMLASLWFKKAGVASSDITTVNNGQEAVELIIKNAKLSPAQLFDIIYMDNEMPQMGGEEATQKIRAVEKEQNLPAADIRTCSGTYEGVFPGANGRLNKPFVPKEFIALVQEKRAQQDSHRPQSPKPGFFTEPKPPEVKEEPPKGQSTPRHGS</sequence>
<dbReference type="GO" id="GO:0000160">
    <property type="term" value="P:phosphorelay signal transduction system"/>
    <property type="evidence" value="ECO:0007669"/>
    <property type="project" value="InterPro"/>
</dbReference>
<dbReference type="PANTHER" id="PTHR43719:SF28">
    <property type="entry name" value="PEROXIDE STRESS-ACTIVATED HISTIDINE KINASE MAK1-RELATED"/>
    <property type="match status" value="1"/>
</dbReference>
<dbReference type="InterPro" id="IPR011006">
    <property type="entry name" value="CheY-like_superfamily"/>
</dbReference>
<proteinExistence type="predicted"/>
<dbReference type="PATRIC" id="fig|29423.5.peg.68"/>
<protein>
    <submittedName>
        <fullName evidence="5">Sensory histidine-kinase / response regulator</fullName>
        <ecNumber evidence="5">2.7.13.3</ecNumber>
    </submittedName>
</protein>
<comment type="caution">
    <text evidence="5">The sequence shown here is derived from an EMBL/GenBank/DDBJ whole genome shotgun (WGS) entry which is preliminary data.</text>
</comment>
<dbReference type="EMBL" id="LNYP01000002">
    <property type="protein sequence ID" value="KTD44552.1"/>
    <property type="molecule type" value="Genomic_DNA"/>
</dbReference>
<evidence type="ECO:0000259" key="4">
    <source>
        <dbReference type="PROSITE" id="PS50110"/>
    </source>
</evidence>
<dbReference type="InterPro" id="IPR001789">
    <property type="entry name" value="Sig_transdc_resp-reg_receiver"/>
</dbReference>
<dbReference type="GO" id="GO:0004673">
    <property type="term" value="F:protein histidine kinase activity"/>
    <property type="evidence" value="ECO:0007669"/>
    <property type="project" value="UniProtKB-EC"/>
</dbReference>
<dbReference type="SMART" id="SM00448">
    <property type="entry name" value="REC"/>
    <property type="match status" value="1"/>
</dbReference>
<feature type="modified residue" description="4-aspartylphosphate" evidence="2">
    <location>
        <position position="61"/>
    </location>
</feature>
<dbReference type="PANTHER" id="PTHR43719">
    <property type="entry name" value="TWO-COMPONENT HISTIDINE KINASE"/>
    <property type="match status" value="1"/>
</dbReference>
<reference evidence="5 6" key="1">
    <citation type="submission" date="2015-11" db="EMBL/GenBank/DDBJ databases">
        <title>Genomic analysis of 38 Legionella species identifies large and diverse effector repertoires.</title>
        <authorList>
            <person name="Burstein D."/>
            <person name="Amaro F."/>
            <person name="Zusman T."/>
            <person name="Lifshitz Z."/>
            <person name="Cohen O."/>
            <person name="Gilbert J.A."/>
            <person name="Pupko T."/>
            <person name="Shuman H.A."/>
            <person name="Segal G."/>
        </authorList>
    </citation>
    <scope>NUCLEOTIDE SEQUENCE [LARGE SCALE GENOMIC DNA]</scope>
    <source>
        <strain evidence="5 6">Oak Ridge-10</strain>
    </source>
</reference>
<keyword evidence="5" id="KW-0418">Kinase</keyword>
<dbReference type="PROSITE" id="PS50110">
    <property type="entry name" value="RESPONSE_REGULATORY"/>
    <property type="match status" value="1"/>
</dbReference>
<dbReference type="SUPFAM" id="SSF52172">
    <property type="entry name" value="CheY-like"/>
    <property type="match status" value="1"/>
</dbReference>
<feature type="region of interest" description="Disordered" evidence="3">
    <location>
        <begin position="121"/>
        <end position="164"/>
    </location>
</feature>
<feature type="compositionally biased region" description="Basic and acidic residues" evidence="3">
    <location>
        <begin position="122"/>
        <end position="132"/>
    </location>
</feature>
<accession>A0A0W0XJ51</accession>
<evidence type="ECO:0000256" key="2">
    <source>
        <dbReference type="PROSITE-ProRule" id="PRU00169"/>
    </source>
</evidence>
<gene>
    <name evidence="5" type="ORF">Loak_0063</name>
</gene>
<evidence type="ECO:0000256" key="3">
    <source>
        <dbReference type="SAM" id="MobiDB-lite"/>
    </source>
</evidence>
<evidence type="ECO:0000256" key="1">
    <source>
        <dbReference type="ARBA" id="ARBA00022553"/>
    </source>
</evidence>
<feature type="domain" description="Response regulatory" evidence="4">
    <location>
        <begin position="2"/>
        <end position="125"/>
    </location>
</feature>
<evidence type="ECO:0000313" key="6">
    <source>
        <dbReference type="Proteomes" id="UP000054858"/>
    </source>
</evidence>